<dbReference type="PROSITE" id="PS50837">
    <property type="entry name" value="NACHT"/>
    <property type="match status" value="1"/>
</dbReference>
<organism evidence="3 4">
    <name type="scientific">Dactylonectria macrodidyma</name>
    <dbReference type="NCBI Taxonomy" id="307937"/>
    <lineage>
        <taxon>Eukaryota</taxon>
        <taxon>Fungi</taxon>
        <taxon>Dikarya</taxon>
        <taxon>Ascomycota</taxon>
        <taxon>Pezizomycotina</taxon>
        <taxon>Sordariomycetes</taxon>
        <taxon>Hypocreomycetidae</taxon>
        <taxon>Hypocreales</taxon>
        <taxon>Nectriaceae</taxon>
        <taxon>Dactylonectria</taxon>
    </lineage>
</organism>
<evidence type="ECO:0000313" key="3">
    <source>
        <dbReference type="EMBL" id="KAH7146235.1"/>
    </source>
</evidence>
<reference evidence="3" key="1">
    <citation type="journal article" date="2021" name="Nat. Commun.">
        <title>Genetic determinants of endophytism in the Arabidopsis root mycobiome.</title>
        <authorList>
            <person name="Mesny F."/>
            <person name="Miyauchi S."/>
            <person name="Thiergart T."/>
            <person name="Pickel B."/>
            <person name="Atanasova L."/>
            <person name="Karlsson M."/>
            <person name="Huettel B."/>
            <person name="Barry K.W."/>
            <person name="Haridas S."/>
            <person name="Chen C."/>
            <person name="Bauer D."/>
            <person name="Andreopoulos W."/>
            <person name="Pangilinan J."/>
            <person name="LaButti K."/>
            <person name="Riley R."/>
            <person name="Lipzen A."/>
            <person name="Clum A."/>
            <person name="Drula E."/>
            <person name="Henrissat B."/>
            <person name="Kohler A."/>
            <person name="Grigoriev I.V."/>
            <person name="Martin F.M."/>
            <person name="Hacquard S."/>
        </authorList>
    </citation>
    <scope>NUCLEOTIDE SEQUENCE</scope>
    <source>
        <strain evidence="3">MPI-CAGE-AT-0147</strain>
    </source>
</reference>
<dbReference type="Proteomes" id="UP000738349">
    <property type="component" value="Unassembled WGS sequence"/>
</dbReference>
<dbReference type="InterPro" id="IPR056125">
    <property type="entry name" value="DUF7708"/>
</dbReference>
<dbReference type="OrthoDB" id="4772757at2759"/>
<keyword evidence="1" id="KW-0677">Repeat</keyword>
<dbReference type="InterPro" id="IPR027417">
    <property type="entry name" value="P-loop_NTPase"/>
</dbReference>
<dbReference type="Pfam" id="PF24809">
    <property type="entry name" value="DUF7708"/>
    <property type="match status" value="1"/>
</dbReference>
<accession>A0A9P9J6D1</accession>
<dbReference type="Pfam" id="PF24883">
    <property type="entry name" value="NPHP3_N"/>
    <property type="match status" value="1"/>
</dbReference>
<proteinExistence type="predicted"/>
<dbReference type="PANTHER" id="PTHR10039">
    <property type="entry name" value="AMELOGENIN"/>
    <property type="match status" value="1"/>
</dbReference>
<evidence type="ECO:0000259" key="2">
    <source>
        <dbReference type="PROSITE" id="PS50837"/>
    </source>
</evidence>
<dbReference type="SUPFAM" id="SSF52540">
    <property type="entry name" value="P-loop containing nucleoside triphosphate hydrolases"/>
    <property type="match status" value="1"/>
</dbReference>
<dbReference type="InterPro" id="IPR056884">
    <property type="entry name" value="NPHP3-like_N"/>
</dbReference>
<gene>
    <name evidence="3" type="ORF">EDB81DRAFT_934139</name>
</gene>
<dbReference type="Gene3D" id="3.40.50.300">
    <property type="entry name" value="P-loop containing nucleotide triphosphate hydrolases"/>
    <property type="match status" value="1"/>
</dbReference>
<feature type="domain" description="NACHT" evidence="2">
    <location>
        <begin position="326"/>
        <end position="474"/>
    </location>
</feature>
<evidence type="ECO:0000313" key="4">
    <source>
        <dbReference type="Proteomes" id="UP000738349"/>
    </source>
</evidence>
<evidence type="ECO:0000256" key="1">
    <source>
        <dbReference type="ARBA" id="ARBA00022737"/>
    </source>
</evidence>
<keyword evidence="4" id="KW-1185">Reference proteome</keyword>
<dbReference type="EMBL" id="JAGMUV010000008">
    <property type="protein sequence ID" value="KAH7146235.1"/>
    <property type="molecule type" value="Genomic_DNA"/>
</dbReference>
<dbReference type="InterPro" id="IPR007111">
    <property type="entry name" value="NACHT_NTPase"/>
</dbReference>
<dbReference type="PANTHER" id="PTHR10039:SF14">
    <property type="entry name" value="NACHT DOMAIN-CONTAINING PROTEIN"/>
    <property type="match status" value="1"/>
</dbReference>
<comment type="caution">
    <text evidence="3">The sequence shown here is derived from an EMBL/GenBank/DDBJ whole genome shotgun (WGS) entry which is preliminary data.</text>
</comment>
<protein>
    <recommendedName>
        <fullName evidence="2">NACHT domain-containing protein</fullName>
    </recommendedName>
</protein>
<sequence length="1406" mass="157587">MATQQDSSDPRADTSFTKARDRFLECLAKSDRDQYATCSSPNALIDEVRKFANFKDKCPRSARAVKCITTFCNRLEPYFETIGIFIQSHPEFAALAWGALTSDGQLASNFDGFFQKLTSMLSEIGDKLPLYQEILRVSPADVSESFRDSLVRLYADVFDFFTAVARVFTQKPGAPRRTPAVILDLMWTPFDRRFEDFKSGLQAHCRILEAEQGLIQLQMTADIRNSQVDEQRTAFKAQEMTLKSLQTLNETGYHLKQEVREARHLSDTNRVMYWLNPVAPDLVHRNFWKASEAKQGNTAEWILIDPLFTSWKSKDCCVSDDEADGRCLWIEGNPGVGKTVLAASVLESLQKVCTGSAGDLAEMITYFFFSHASPESTSRLNAYREILSQIFHGYKHDTAIFDAFVLARMSSSSSIASTNELLELLSMLVSRHVKNLKLLLDGVDESDDPDRVVRDITTALKGTSARILLFSRPNVKALRGYTGTGQFASLSLIRRNVEGDIRQYLSDKLANLADRGLLAQPPTEDLTNHLLDCANGMFLWARLMMDYVESPALGSAECRMEALWGATEHEDLERMYLRILTLISKRIKPERVLAQRILTWLTFQHRSLNRSELWEVLYKVREPYVPSGRGTTELLSLRDASNFDDAVIILCCSLVERIGDGYRLIHYTATEFLRDPQAWGSDSTPSQQLVRPAQSHAALAEQCLTYLVSRVPSGPLSGDKRWGVPVETCRSMIPFSSYAALYWVKHTRLALLSQRSSLEATMTFMSNFLSKKPGISAWVELLYTFASREQILSIITELRELADLLRPEASSLCKLPDLGVRAAALARDMASLNNHWGDTLIRQPYYIWNDVTAFEQSTSFAPNSSVFLHSFAPKGSIRAHLSAKPLFSISRVNAFDETLGVLSVWPPRSFDKGWRHWLASGGSGEIDDTTHWEARLEIWSVGSNQKTLDDIRFQVDPRDVREHYKGSGQLLQSGFADEMAMSFPAAISGRLDYVVILNSLYFINRGAGDASKVQRTYLPAFENPAVCNSTLQSMTYSYSYEISENGLYLGLGASKSWMSRSSFHTTSSLFMFRIIRSCNACEFITTTSVGTSDFKFHPQLPIVIIRSIASSNTAQLTLWLFDPETHHSLTLPNDAKDFPNQQDFLEPIHPISRYFDGSFEFSACGRNVIVRPKSYLSMVVSVESSHLYQKAACHRQDQNGLEAHASIGKPIPSSPQDTSTASSAISALSSTAVLTKSASHYSQDLVVASAEGRYEVTLEHRGKSKSVQVAMAGPNHMAKTHLLSVPDTWADIGNGVKPCIITQDNSECSPNFSVLLTQEPKHFYNPSGPRDFHVPALIQKDMTALLPSTHTVYNAKNPSRKRLAVADDNYDGSDSNKVRRLHQKALPVSYGWYIYTMDERDEGQPP</sequence>
<name>A0A9P9J6D1_9HYPO</name>